<reference evidence="2" key="2">
    <citation type="submission" date="2013-04" db="EMBL/GenBank/DDBJ databases">
        <title>Bisphenol A degrading Sphingobium sp. strain BiD32.</title>
        <authorList>
            <person name="Nielsen J.L."/>
            <person name="Zhou N.A."/>
            <person name="Kjeldal H."/>
        </authorList>
    </citation>
    <scope>NUCLEOTIDE SEQUENCE [LARGE SCALE GENOMIC DNA]</scope>
    <source>
        <strain evidence="2">BiD32</strain>
    </source>
</reference>
<protein>
    <submittedName>
        <fullName evidence="1">Uncharacterized protein</fullName>
    </submittedName>
</protein>
<gene>
    <name evidence="1" type="ORF">EBBID32_6340</name>
</gene>
<dbReference type="EMBL" id="CAVK010000031">
    <property type="protein sequence ID" value="CCW16301.1"/>
    <property type="molecule type" value="Genomic_DNA"/>
</dbReference>
<organism evidence="1 2">
    <name type="scientific">Sphingobium indicum BiD32</name>
    <dbReference type="NCBI Taxonomy" id="1301087"/>
    <lineage>
        <taxon>Bacteria</taxon>
        <taxon>Pseudomonadati</taxon>
        <taxon>Pseudomonadota</taxon>
        <taxon>Alphaproteobacteria</taxon>
        <taxon>Sphingomonadales</taxon>
        <taxon>Sphingomonadaceae</taxon>
        <taxon>Sphingobium</taxon>
    </lineage>
</organism>
<keyword evidence="2" id="KW-1185">Reference proteome</keyword>
<dbReference type="Proteomes" id="UP000013201">
    <property type="component" value="Unassembled WGS sequence"/>
</dbReference>
<reference evidence="1 2" key="1">
    <citation type="submission" date="2013-03" db="EMBL/GenBank/DDBJ databases">
        <authorList>
            <person name="Le V."/>
        </authorList>
    </citation>
    <scope>NUCLEOTIDE SEQUENCE [LARGE SCALE GENOMIC DNA]</scope>
    <source>
        <strain evidence="1 2">BiD32</strain>
    </source>
</reference>
<dbReference type="AlphaFoldDB" id="N1MH69"/>
<accession>N1MH69</accession>
<sequence length="37" mass="3945">MAMRGGGCHADGLSRCPRKQATMGWTRNAAFLRPAAP</sequence>
<evidence type="ECO:0000313" key="1">
    <source>
        <dbReference type="EMBL" id="CCW16301.1"/>
    </source>
</evidence>
<proteinExistence type="predicted"/>
<name>N1MH69_9SPHN</name>
<evidence type="ECO:0000313" key="2">
    <source>
        <dbReference type="Proteomes" id="UP000013201"/>
    </source>
</evidence>
<comment type="caution">
    <text evidence="1">The sequence shown here is derived from an EMBL/GenBank/DDBJ whole genome shotgun (WGS) entry which is preliminary data.</text>
</comment>